<reference evidence="3" key="1">
    <citation type="journal article" date="2020" name="Stud. Mycol.">
        <title>101 Dothideomycetes genomes: a test case for predicting lifestyles and emergence of pathogens.</title>
        <authorList>
            <person name="Haridas S."/>
            <person name="Albert R."/>
            <person name="Binder M."/>
            <person name="Bloem J."/>
            <person name="Labutti K."/>
            <person name="Salamov A."/>
            <person name="Andreopoulos B."/>
            <person name="Baker S."/>
            <person name="Barry K."/>
            <person name="Bills G."/>
            <person name="Bluhm B."/>
            <person name="Cannon C."/>
            <person name="Castanera R."/>
            <person name="Culley D."/>
            <person name="Daum C."/>
            <person name="Ezra D."/>
            <person name="Gonzalez J."/>
            <person name="Henrissat B."/>
            <person name="Kuo A."/>
            <person name="Liang C."/>
            <person name="Lipzen A."/>
            <person name="Lutzoni F."/>
            <person name="Magnuson J."/>
            <person name="Mondo S."/>
            <person name="Nolan M."/>
            <person name="Ohm R."/>
            <person name="Pangilinan J."/>
            <person name="Park H.-J."/>
            <person name="Ramirez L."/>
            <person name="Alfaro M."/>
            <person name="Sun H."/>
            <person name="Tritt A."/>
            <person name="Yoshinaga Y."/>
            <person name="Zwiers L.-H."/>
            <person name="Turgeon B."/>
            <person name="Goodwin S."/>
            <person name="Spatafora J."/>
            <person name="Crous P."/>
            <person name="Grigoriev I."/>
        </authorList>
    </citation>
    <scope>NUCLEOTIDE SEQUENCE</scope>
    <source>
        <strain evidence="3">CBS 121167</strain>
    </source>
</reference>
<keyword evidence="1" id="KW-0378">Hydrolase</keyword>
<dbReference type="CDD" id="cd04678">
    <property type="entry name" value="NUDIX_MTH2_Nudt15"/>
    <property type="match status" value="1"/>
</dbReference>
<organism evidence="3 4">
    <name type="scientific">Aplosporella prunicola CBS 121167</name>
    <dbReference type="NCBI Taxonomy" id="1176127"/>
    <lineage>
        <taxon>Eukaryota</taxon>
        <taxon>Fungi</taxon>
        <taxon>Dikarya</taxon>
        <taxon>Ascomycota</taxon>
        <taxon>Pezizomycotina</taxon>
        <taxon>Dothideomycetes</taxon>
        <taxon>Dothideomycetes incertae sedis</taxon>
        <taxon>Botryosphaeriales</taxon>
        <taxon>Aplosporellaceae</taxon>
        <taxon>Aplosporella</taxon>
    </lineage>
</organism>
<accession>A0A6A6AVB2</accession>
<dbReference type="FunFam" id="3.90.79.10:FF:000060">
    <property type="entry name" value="Nudix hydrolase 1"/>
    <property type="match status" value="1"/>
</dbReference>
<dbReference type="PROSITE" id="PS51462">
    <property type="entry name" value="NUDIX"/>
    <property type="match status" value="1"/>
</dbReference>
<evidence type="ECO:0000259" key="2">
    <source>
        <dbReference type="PROSITE" id="PS51462"/>
    </source>
</evidence>
<evidence type="ECO:0000256" key="1">
    <source>
        <dbReference type="ARBA" id="ARBA00022801"/>
    </source>
</evidence>
<dbReference type="Pfam" id="PF00293">
    <property type="entry name" value="NUDIX"/>
    <property type="match status" value="1"/>
</dbReference>
<keyword evidence="4" id="KW-1185">Reference proteome</keyword>
<dbReference type="SUPFAM" id="SSF55811">
    <property type="entry name" value="Nudix"/>
    <property type="match status" value="1"/>
</dbReference>
<proteinExistence type="predicted"/>
<dbReference type="GO" id="GO:0035539">
    <property type="term" value="F:8-oxo-7,8-dihydrodeoxyguanosine triphosphate pyrophosphatase activity"/>
    <property type="evidence" value="ECO:0007669"/>
    <property type="project" value="TreeGrafter"/>
</dbReference>
<dbReference type="InterPro" id="IPR000086">
    <property type="entry name" value="NUDIX_hydrolase_dom"/>
</dbReference>
<dbReference type="RefSeq" id="XP_033390867.1">
    <property type="nucleotide sequence ID" value="XM_033541569.1"/>
</dbReference>
<gene>
    <name evidence="3" type="ORF">K452DRAFT_293439</name>
</gene>
<dbReference type="Proteomes" id="UP000799438">
    <property type="component" value="Unassembled WGS sequence"/>
</dbReference>
<dbReference type="Gene3D" id="3.90.79.10">
    <property type="entry name" value="Nucleoside Triphosphate Pyrophosphohydrolase"/>
    <property type="match status" value="1"/>
</dbReference>
<evidence type="ECO:0000313" key="4">
    <source>
        <dbReference type="Proteomes" id="UP000799438"/>
    </source>
</evidence>
<dbReference type="PROSITE" id="PS00893">
    <property type="entry name" value="NUDIX_BOX"/>
    <property type="match status" value="1"/>
</dbReference>
<dbReference type="InterPro" id="IPR020084">
    <property type="entry name" value="NUDIX_hydrolase_CS"/>
</dbReference>
<dbReference type="OrthoDB" id="447842at2759"/>
<dbReference type="EMBL" id="ML995658">
    <property type="protein sequence ID" value="KAF2135148.1"/>
    <property type="molecule type" value="Genomic_DNA"/>
</dbReference>
<dbReference type="GO" id="GO:0005829">
    <property type="term" value="C:cytosol"/>
    <property type="evidence" value="ECO:0007669"/>
    <property type="project" value="TreeGrafter"/>
</dbReference>
<dbReference type="InterPro" id="IPR015797">
    <property type="entry name" value="NUDIX_hydrolase-like_dom_sf"/>
</dbReference>
<dbReference type="PANTHER" id="PTHR16099">
    <property type="entry name" value="8-OXO-DGTP DIPHOSPHATES NUDT15"/>
    <property type="match status" value="1"/>
</dbReference>
<protein>
    <recommendedName>
        <fullName evidence="2">Nudix hydrolase domain-containing protein</fullName>
    </recommendedName>
</protein>
<sequence>MAQSQFHPIPGVAALVYNREGKILFAQRKGILGNGKWAPAGGHLEIGETFTECAEREVMEETGLRTKNHRFVGATSDMMPNARKHYVSLYVACELVDPDAQPVNMEPEKCGGFQWLSMDEVRLWANNFANEAPEWQDKRLFRPILNVLKAYPDNDMLR</sequence>
<dbReference type="GeneID" id="54299065"/>
<name>A0A6A6AVB2_9PEZI</name>
<feature type="domain" description="Nudix hydrolase" evidence="2">
    <location>
        <begin position="7"/>
        <end position="138"/>
    </location>
</feature>
<evidence type="ECO:0000313" key="3">
    <source>
        <dbReference type="EMBL" id="KAF2135148.1"/>
    </source>
</evidence>
<dbReference type="AlphaFoldDB" id="A0A6A6AVB2"/>
<dbReference type="PANTHER" id="PTHR16099:SF5">
    <property type="entry name" value="NUCLEOTIDE TRIPHOSPHATE DIPHOSPHATASE NUDT15"/>
    <property type="match status" value="1"/>
</dbReference>
<dbReference type="GO" id="GO:0006203">
    <property type="term" value="P:dGTP catabolic process"/>
    <property type="evidence" value="ECO:0007669"/>
    <property type="project" value="TreeGrafter"/>
</dbReference>